<dbReference type="PANTHER" id="PTHR30146:SF152">
    <property type="entry name" value="TRANSCRIPTIONAL REGULATORY PROTEIN"/>
    <property type="match status" value="1"/>
</dbReference>
<dbReference type="SUPFAM" id="SSF47413">
    <property type="entry name" value="lambda repressor-like DNA-binding domains"/>
    <property type="match status" value="1"/>
</dbReference>
<dbReference type="PANTHER" id="PTHR30146">
    <property type="entry name" value="LACI-RELATED TRANSCRIPTIONAL REPRESSOR"/>
    <property type="match status" value="1"/>
</dbReference>
<dbReference type="OrthoDB" id="9805774at2"/>
<protein>
    <recommendedName>
        <fullName evidence="4">HTH lacI-type domain-containing protein</fullName>
    </recommendedName>
</protein>
<gene>
    <name evidence="5" type="ORF">B5P45_11525</name>
</gene>
<dbReference type="GO" id="GO:0003700">
    <property type="term" value="F:DNA-binding transcription factor activity"/>
    <property type="evidence" value="ECO:0007669"/>
    <property type="project" value="TreeGrafter"/>
</dbReference>
<keyword evidence="3" id="KW-0804">Transcription</keyword>
<comment type="caution">
    <text evidence="5">The sequence shown here is derived from an EMBL/GenBank/DDBJ whole genome shotgun (WGS) entry which is preliminary data.</text>
</comment>
<dbReference type="Pfam" id="PF13407">
    <property type="entry name" value="Peripla_BP_4"/>
    <property type="match status" value="1"/>
</dbReference>
<reference evidence="5 6" key="1">
    <citation type="journal article" date="2017" name="Int J Environ Stud">
        <title>Does the Miocene-Pliocene relict legume Oxytropis triphylla form nitrogen-fixing nodules with a combination of bacterial strains?</title>
        <authorList>
            <person name="Safronova V."/>
            <person name="Belimov A."/>
            <person name="Sazanova A."/>
            <person name="Kuznetsova I."/>
            <person name="Popova J."/>
            <person name="Andronov E."/>
            <person name="Verkhozina A."/>
            <person name="Tikhonovich I."/>
        </authorList>
    </citation>
    <scope>NUCLEOTIDE SEQUENCE [LARGE SCALE GENOMIC DNA]</scope>
    <source>
        <strain evidence="5 6">Tri-38</strain>
    </source>
</reference>
<sequence length="338" mass="37656">MAGRKTTYADVAVAAGVSVGTVDRVINARGSVQPETEALVMHWARELRLDRALHQRPTRILRLGVLLLNRSDPFLEALVGGLQKAVLDYRYLNLQVRVFEYGKLDARHIVEKITMVEQTCDGIAINAFDDPAIRLRLSEFTRLKPVFTLVSDLPDTNRIAYIGASGQIEGRVAGELMARFLGSAGGQIILISGPGSFLGHGSREFGFRSVLMERFPSCTVSASLQSFEDKRIIRRQVGLMLKQHPEISGVYNTSVGSEEVGDVLRDLGREHSTVFITHELTEKNRRMLQVGILDAVIDQDPVGEARMLVQSFLSFYGRLETERTETGFRIYIRESCSS</sequence>
<proteinExistence type="predicted"/>
<accession>A0A2N9VYD6</accession>
<dbReference type="InterPro" id="IPR000843">
    <property type="entry name" value="HTH_LacI"/>
</dbReference>
<dbReference type="KEGG" id="pht:BLM14_25395"/>
<evidence type="ECO:0000313" key="5">
    <source>
        <dbReference type="EMBL" id="PIO44504.1"/>
    </source>
</evidence>
<dbReference type="PROSITE" id="PS50932">
    <property type="entry name" value="HTH_LACI_2"/>
    <property type="match status" value="1"/>
</dbReference>
<dbReference type="Gene3D" id="3.40.50.2300">
    <property type="match status" value="2"/>
</dbReference>
<dbReference type="SMART" id="SM00354">
    <property type="entry name" value="HTH_LACI"/>
    <property type="match status" value="1"/>
</dbReference>
<keyword evidence="1" id="KW-0805">Transcription regulation</keyword>
<dbReference type="InterPro" id="IPR010982">
    <property type="entry name" value="Lambda_DNA-bd_dom_sf"/>
</dbReference>
<dbReference type="EMBL" id="MZMT01000028">
    <property type="protein sequence ID" value="PIO44504.1"/>
    <property type="molecule type" value="Genomic_DNA"/>
</dbReference>
<dbReference type="RefSeq" id="WP_100002972.1">
    <property type="nucleotide sequence ID" value="NZ_CP017943.1"/>
</dbReference>
<dbReference type="CDD" id="cd06307">
    <property type="entry name" value="PBP1_sugar_binding"/>
    <property type="match status" value="1"/>
</dbReference>
<dbReference type="Pfam" id="PF00356">
    <property type="entry name" value="LacI"/>
    <property type="match status" value="1"/>
</dbReference>
<keyword evidence="2" id="KW-0238">DNA-binding</keyword>
<dbReference type="InterPro" id="IPR025997">
    <property type="entry name" value="SBP_2_dom"/>
</dbReference>
<evidence type="ECO:0000256" key="2">
    <source>
        <dbReference type="ARBA" id="ARBA00023125"/>
    </source>
</evidence>
<dbReference type="Gene3D" id="1.10.260.40">
    <property type="entry name" value="lambda repressor-like DNA-binding domains"/>
    <property type="match status" value="1"/>
</dbReference>
<feature type="domain" description="HTH lacI-type" evidence="4">
    <location>
        <begin position="6"/>
        <end position="60"/>
    </location>
</feature>
<dbReference type="AlphaFoldDB" id="A0A2N9VYD6"/>
<keyword evidence="6" id="KW-1185">Reference proteome</keyword>
<evidence type="ECO:0000256" key="3">
    <source>
        <dbReference type="ARBA" id="ARBA00023163"/>
    </source>
</evidence>
<name>A0A2N9VYD6_9HYPH</name>
<evidence type="ECO:0000259" key="4">
    <source>
        <dbReference type="PROSITE" id="PS50932"/>
    </source>
</evidence>
<dbReference type="CDD" id="cd01392">
    <property type="entry name" value="HTH_LacI"/>
    <property type="match status" value="1"/>
</dbReference>
<organism evidence="5 6">
    <name type="scientific">Phyllobacterium zundukense</name>
    <dbReference type="NCBI Taxonomy" id="1867719"/>
    <lineage>
        <taxon>Bacteria</taxon>
        <taxon>Pseudomonadati</taxon>
        <taxon>Pseudomonadota</taxon>
        <taxon>Alphaproteobacteria</taxon>
        <taxon>Hyphomicrobiales</taxon>
        <taxon>Phyllobacteriaceae</taxon>
        <taxon>Phyllobacterium</taxon>
    </lineage>
</organism>
<evidence type="ECO:0000256" key="1">
    <source>
        <dbReference type="ARBA" id="ARBA00023015"/>
    </source>
</evidence>
<dbReference type="Proteomes" id="UP000232163">
    <property type="component" value="Unassembled WGS sequence"/>
</dbReference>
<dbReference type="InterPro" id="IPR028082">
    <property type="entry name" value="Peripla_BP_I"/>
</dbReference>
<dbReference type="GO" id="GO:0000976">
    <property type="term" value="F:transcription cis-regulatory region binding"/>
    <property type="evidence" value="ECO:0007669"/>
    <property type="project" value="TreeGrafter"/>
</dbReference>
<dbReference type="SUPFAM" id="SSF53822">
    <property type="entry name" value="Periplasmic binding protein-like I"/>
    <property type="match status" value="1"/>
</dbReference>
<evidence type="ECO:0000313" key="6">
    <source>
        <dbReference type="Proteomes" id="UP000232163"/>
    </source>
</evidence>